<evidence type="ECO:0000256" key="7">
    <source>
        <dbReference type="RuleBase" id="RU363032"/>
    </source>
</evidence>
<evidence type="ECO:0000256" key="2">
    <source>
        <dbReference type="ARBA" id="ARBA00022448"/>
    </source>
</evidence>
<dbReference type="GO" id="GO:0005886">
    <property type="term" value="C:plasma membrane"/>
    <property type="evidence" value="ECO:0007669"/>
    <property type="project" value="UniProtKB-SubCell"/>
</dbReference>
<dbReference type="Pfam" id="PF00528">
    <property type="entry name" value="BPD_transp_1"/>
    <property type="match status" value="1"/>
</dbReference>
<evidence type="ECO:0000256" key="6">
    <source>
        <dbReference type="ARBA" id="ARBA00023136"/>
    </source>
</evidence>
<protein>
    <submittedName>
        <fullName evidence="9">Carbohydrate ABC transporter permease</fullName>
    </submittedName>
</protein>
<organism evidence="9 10">
    <name type="scientific">Anaerotruncus massiliensis</name>
    <name type="common">ex Liu et al. 2021</name>
    <dbReference type="NCBI Taxonomy" id="2321404"/>
    <lineage>
        <taxon>Bacteria</taxon>
        <taxon>Bacillati</taxon>
        <taxon>Bacillota</taxon>
        <taxon>Clostridia</taxon>
        <taxon>Eubacteriales</taxon>
        <taxon>Oscillospiraceae</taxon>
        <taxon>Anaerotruncus</taxon>
    </lineage>
</organism>
<dbReference type="Proteomes" id="UP000276301">
    <property type="component" value="Unassembled WGS sequence"/>
</dbReference>
<dbReference type="PROSITE" id="PS50928">
    <property type="entry name" value="ABC_TM1"/>
    <property type="match status" value="1"/>
</dbReference>
<feature type="transmembrane region" description="Helical" evidence="7">
    <location>
        <begin position="191"/>
        <end position="213"/>
    </location>
</feature>
<dbReference type="SUPFAM" id="SSF161098">
    <property type="entry name" value="MetI-like"/>
    <property type="match status" value="1"/>
</dbReference>
<keyword evidence="2 7" id="KW-0813">Transport</keyword>
<dbReference type="PANTHER" id="PTHR43744">
    <property type="entry name" value="ABC TRANSPORTER PERMEASE PROTEIN MG189-RELATED-RELATED"/>
    <property type="match status" value="1"/>
</dbReference>
<dbReference type="EMBL" id="RCHT01000006">
    <property type="protein sequence ID" value="RLL12431.1"/>
    <property type="molecule type" value="Genomic_DNA"/>
</dbReference>
<evidence type="ECO:0000256" key="4">
    <source>
        <dbReference type="ARBA" id="ARBA00022692"/>
    </source>
</evidence>
<dbReference type="InterPro" id="IPR035906">
    <property type="entry name" value="MetI-like_sf"/>
</dbReference>
<feature type="domain" description="ABC transmembrane type-1" evidence="8">
    <location>
        <begin position="81"/>
        <end position="267"/>
    </location>
</feature>
<keyword evidence="4 7" id="KW-0812">Transmembrane</keyword>
<comment type="subcellular location">
    <subcellularLocation>
        <location evidence="1 7">Cell membrane</location>
        <topology evidence="1 7">Multi-pass membrane protein</topology>
    </subcellularLocation>
</comment>
<evidence type="ECO:0000256" key="1">
    <source>
        <dbReference type="ARBA" id="ARBA00004651"/>
    </source>
</evidence>
<feature type="transmembrane region" description="Helical" evidence="7">
    <location>
        <begin position="87"/>
        <end position="106"/>
    </location>
</feature>
<evidence type="ECO:0000256" key="5">
    <source>
        <dbReference type="ARBA" id="ARBA00022989"/>
    </source>
</evidence>
<comment type="similarity">
    <text evidence="7">Belongs to the binding-protein-dependent transport system permease family.</text>
</comment>
<dbReference type="RefSeq" id="WP_101551517.1">
    <property type="nucleotide sequence ID" value="NZ_DBFBJK010000185.1"/>
</dbReference>
<reference evidence="9 10" key="1">
    <citation type="submission" date="2018-10" db="EMBL/GenBank/DDBJ databases">
        <title>Anaerotruncus faecis sp. nov., isolated from human feces.</title>
        <authorList>
            <person name="Wang Y.-J."/>
        </authorList>
    </citation>
    <scope>NUCLEOTIDE SEQUENCE [LARGE SCALE GENOMIC DNA]</scope>
    <source>
        <strain evidence="9 10">22A2-44</strain>
    </source>
</reference>
<evidence type="ECO:0000256" key="3">
    <source>
        <dbReference type="ARBA" id="ARBA00022475"/>
    </source>
</evidence>
<evidence type="ECO:0000259" key="8">
    <source>
        <dbReference type="PROSITE" id="PS50928"/>
    </source>
</evidence>
<feature type="transmembrane region" description="Helical" evidence="7">
    <location>
        <begin position="118"/>
        <end position="140"/>
    </location>
</feature>
<evidence type="ECO:0000313" key="9">
    <source>
        <dbReference type="EMBL" id="RLL12431.1"/>
    </source>
</evidence>
<dbReference type="CDD" id="cd06261">
    <property type="entry name" value="TM_PBP2"/>
    <property type="match status" value="1"/>
</dbReference>
<dbReference type="PANTHER" id="PTHR43744:SF1">
    <property type="entry name" value="BINDING-PROTEIN-DEPENDENT TRANSPORT SYSTEMS INNER MEMBRANE COMPONENT"/>
    <property type="match status" value="1"/>
</dbReference>
<evidence type="ECO:0000313" key="10">
    <source>
        <dbReference type="Proteomes" id="UP000276301"/>
    </source>
</evidence>
<keyword evidence="3" id="KW-1003">Cell membrane</keyword>
<sequence>MRKIRQSLPLLLPLVLSAAVWLPIVFLVGGSFMGEAELTASLAPVLSGGEGFARWDLIPLYPTLRPYVELLLDSPGFFVMFWNSVKITLGTLAGQLLVGVPAAWGFARHEFPCKNLLFTLYIVLMLMPFQVTMMPTYLVLDRLNLLDTLTGIILPAAFSTFPVFIMYRFFRGIPQALIESAELDGAGSFRIFWSIGLPLGAGGVMSAVVLGFLDCWNLIEPPMTYLKTKALWPLSLYLPQVVTGRAGLALAASVVALIPAILVFLYGQSYLEQGIIAAGIKE</sequence>
<dbReference type="InterPro" id="IPR000515">
    <property type="entry name" value="MetI-like"/>
</dbReference>
<proteinExistence type="inferred from homology"/>
<dbReference type="GO" id="GO:0055085">
    <property type="term" value="P:transmembrane transport"/>
    <property type="evidence" value="ECO:0007669"/>
    <property type="project" value="InterPro"/>
</dbReference>
<feature type="transmembrane region" description="Helical" evidence="7">
    <location>
        <begin position="152"/>
        <end position="170"/>
    </location>
</feature>
<accession>A0A498CMR9</accession>
<dbReference type="AlphaFoldDB" id="A0A498CMR9"/>
<dbReference type="Gene3D" id="1.10.3720.10">
    <property type="entry name" value="MetI-like"/>
    <property type="match status" value="1"/>
</dbReference>
<feature type="transmembrane region" description="Helical" evidence="7">
    <location>
        <begin position="246"/>
        <end position="266"/>
    </location>
</feature>
<gene>
    <name evidence="9" type="ORF">D4A47_05510</name>
</gene>
<keyword evidence="5 7" id="KW-1133">Transmembrane helix</keyword>
<keyword evidence="6 7" id="KW-0472">Membrane</keyword>
<comment type="caution">
    <text evidence="9">The sequence shown here is derived from an EMBL/GenBank/DDBJ whole genome shotgun (WGS) entry which is preliminary data.</text>
</comment>
<name>A0A498CMR9_9FIRM</name>
<keyword evidence="10" id="KW-1185">Reference proteome</keyword>